<dbReference type="GO" id="GO:0015171">
    <property type="term" value="F:amino acid transmembrane transporter activity"/>
    <property type="evidence" value="ECO:0007669"/>
    <property type="project" value="TreeGrafter"/>
</dbReference>
<dbReference type="GO" id="GO:0005886">
    <property type="term" value="C:plasma membrane"/>
    <property type="evidence" value="ECO:0007669"/>
    <property type="project" value="UniProtKB-SubCell"/>
</dbReference>
<accession>B8KWP3</accession>
<comment type="subcellular location">
    <subcellularLocation>
        <location evidence="1">Cell membrane</location>
        <topology evidence="1">Multi-pass membrane protein</topology>
    </subcellularLocation>
</comment>
<feature type="transmembrane region" description="Helical" evidence="6">
    <location>
        <begin position="140"/>
        <end position="159"/>
    </location>
</feature>
<evidence type="ECO:0000256" key="3">
    <source>
        <dbReference type="ARBA" id="ARBA00022692"/>
    </source>
</evidence>
<keyword evidence="2" id="KW-1003">Cell membrane</keyword>
<evidence type="ECO:0000313" key="7">
    <source>
        <dbReference type="EMBL" id="EED34258.1"/>
    </source>
</evidence>
<dbReference type="RefSeq" id="WP_009019006.1">
    <property type="nucleotide sequence ID" value="NZ_DS999411.1"/>
</dbReference>
<dbReference type="InterPro" id="IPR001123">
    <property type="entry name" value="LeuE-type"/>
</dbReference>
<dbReference type="eggNOG" id="COG1280">
    <property type="taxonomic scope" value="Bacteria"/>
</dbReference>
<organism evidence="7 8">
    <name type="scientific">Luminiphilus syltensis NOR5-1B</name>
    <dbReference type="NCBI Taxonomy" id="565045"/>
    <lineage>
        <taxon>Bacteria</taxon>
        <taxon>Pseudomonadati</taxon>
        <taxon>Pseudomonadota</taxon>
        <taxon>Gammaproteobacteria</taxon>
        <taxon>Cellvibrionales</taxon>
        <taxon>Halieaceae</taxon>
        <taxon>Luminiphilus</taxon>
    </lineage>
</organism>
<feature type="transmembrane region" description="Helical" evidence="6">
    <location>
        <begin position="44"/>
        <end position="64"/>
    </location>
</feature>
<gene>
    <name evidence="7" type="ORF">NOR51B_195</name>
</gene>
<evidence type="ECO:0000256" key="2">
    <source>
        <dbReference type="ARBA" id="ARBA00022475"/>
    </source>
</evidence>
<reference evidence="8" key="1">
    <citation type="journal article" date="2013" name="BMC Microbiol.">
        <title>Taxonomy and evolution of bacteriochlorophyll a-containing members of the OM60/NOR5 clade of marine gammaproteobacteria: description of Luminiphilus syltensis gen. nov., sp. nov., reclassification of Haliea rubra as Pseudohaliea rubra gen. nov., comb. nov., and emendation of Chromatocurvus halotolerans.</title>
        <authorList>
            <person name="Spring S."/>
            <person name="Riedel T."/>
            <person name="Sproer C."/>
            <person name="Yan S."/>
            <person name="Harder J."/>
            <person name="Fuchs B.M."/>
        </authorList>
    </citation>
    <scope>NUCLEOTIDE SEQUENCE [LARGE SCALE GENOMIC DNA]</scope>
    <source>
        <strain evidence="8">NOR51-B</strain>
    </source>
</reference>
<dbReference type="OrthoDB" id="581870at2"/>
<proteinExistence type="predicted"/>
<dbReference type="PANTHER" id="PTHR30086:SF16">
    <property type="entry name" value="AMINO ACID EFFLUX PERMEASE RHTB FAMILY"/>
    <property type="match status" value="1"/>
</dbReference>
<feature type="transmembrane region" description="Helical" evidence="6">
    <location>
        <begin position="71"/>
        <end position="88"/>
    </location>
</feature>
<dbReference type="AlphaFoldDB" id="B8KWP3"/>
<evidence type="ECO:0000313" key="8">
    <source>
        <dbReference type="Proteomes" id="UP000004699"/>
    </source>
</evidence>
<keyword evidence="5 6" id="KW-0472">Membrane</keyword>
<evidence type="ECO:0000256" key="1">
    <source>
        <dbReference type="ARBA" id="ARBA00004651"/>
    </source>
</evidence>
<name>B8KWP3_9GAMM</name>
<evidence type="ECO:0000256" key="6">
    <source>
        <dbReference type="SAM" id="Phobius"/>
    </source>
</evidence>
<keyword evidence="8" id="KW-1185">Reference proteome</keyword>
<dbReference type="Proteomes" id="UP000004699">
    <property type="component" value="Unassembled WGS sequence"/>
</dbReference>
<feature type="transmembrane region" description="Helical" evidence="6">
    <location>
        <begin position="179"/>
        <end position="197"/>
    </location>
</feature>
<sequence>MDPLQWLSLFAVCLLGAMSPGASLAIVIANTMNGGRLAGIQTAVAHGLGVALYGVLTVSGFALIITQSPSLFTGIQVVGSVYLLWLGVSALRTSTAGGVESSRGGSGFLIAFLNPKLAIFMLAVFSQFLSVSADTTEKALMVATVGLTDAAWYAIVAMLVSQRSIMPWLEARYSTIGRLFGAILIVLGVSVLVRVLTTVSAV</sequence>
<protein>
    <submittedName>
        <fullName evidence="7">Transporter, LysE family</fullName>
    </submittedName>
</protein>
<dbReference type="EMBL" id="DS999411">
    <property type="protein sequence ID" value="EED34258.1"/>
    <property type="molecule type" value="Genomic_DNA"/>
</dbReference>
<evidence type="ECO:0000256" key="5">
    <source>
        <dbReference type="ARBA" id="ARBA00023136"/>
    </source>
</evidence>
<feature type="transmembrane region" description="Helical" evidence="6">
    <location>
        <begin position="108"/>
        <end position="128"/>
    </location>
</feature>
<evidence type="ECO:0000256" key="4">
    <source>
        <dbReference type="ARBA" id="ARBA00022989"/>
    </source>
</evidence>
<dbReference type="HOGENOM" id="CLU_079569_0_1_6"/>
<dbReference type="STRING" id="565045.NOR51B_195"/>
<dbReference type="PANTHER" id="PTHR30086">
    <property type="entry name" value="ARGININE EXPORTER PROTEIN ARGO"/>
    <property type="match status" value="1"/>
</dbReference>
<keyword evidence="3 6" id="KW-0812">Transmembrane</keyword>
<keyword evidence="4 6" id="KW-1133">Transmembrane helix</keyword>
<dbReference type="Pfam" id="PF01810">
    <property type="entry name" value="LysE"/>
    <property type="match status" value="1"/>
</dbReference>